<comment type="caution">
    <text evidence="1">The sequence shown here is derived from an EMBL/GenBank/DDBJ whole genome shotgun (WGS) entry which is preliminary data.</text>
</comment>
<keyword evidence="2" id="KW-1185">Reference proteome</keyword>
<organism evidence="1 2">
    <name type="scientific">Paenibacillus xylanexedens</name>
    <dbReference type="NCBI Taxonomy" id="528191"/>
    <lineage>
        <taxon>Bacteria</taxon>
        <taxon>Bacillati</taxon>
        <taxon>Bacillota</taxon>
        <taxon>Bacilli</taxon>
        <taxon>Bacillales</taxon>
        <taxon>Paenibacillaceae</taxon>
        <taxon>Paenibacillus</taxon>
    </lineage>
</organism>
<sequence>MNGFQALFDFVDTKLLKRYVSITEFLGTKLVL</sequence>
<protein>
    <submittedName>
        <fullName evidence="1">Uncharacterized protein</fullName>
    </submittedName>
</protein>
<proteinExistence type="predicted"/>
<name>A0ABS4S4A9_PAEXY</name>
<dbReference type="Proteomes" id="UP000810207">
    <property type="component" value="Unassembled WGS sequence"/>
</dbReference>
<reference evidence="1 2" key="1">
    <citation type="submission" date="2021-03" db="EMBL/GenBank/DDBJ databases">
        <title>Genomic Encyclopedia of Type Strains, Phase IV (KMG-IV): sequencing the most valuable type-strain genomes for metagenomic binning, comparative biology and taxonomic classification.</title>
        <authorList>
            <person name="Goeker M."/>
        </authorList>
    </citation>
    <scope>NUCLEOTIDE SEQUENCE [LARGE SCALE GENOMIC DNA]</scope>
    <source>
        <strain evidence="1 2">DSM 21292</strain>
    </source>
</reference>
<gene>
    <name evidence="1" type="ORF">J2Z28_006162</name>
</gene>
<evidence type="ECO:0000313" key="1">
    <source>
        <dbReference type="EMBL" id="MBP2249465.1"/>
    </source>
</evidence>
<accession>A0ABS4S4A9</accession>
<evidence type="ECO:0000313" key="2">
    <source>
        <dbReference type="Proteomes" id="UP000810207"/>
    </source>
</evidence>
<dbReference type="EMBL" id="JAGIKV010000039">
    <property type="protein sequence ID" value="MBP2249465.1"/>
    <property type="molecule type" value="Genomic_DNA"/>
</dbReference>